<feature type="compositionally biased region" description="Basic and acidic residues" evidence="1">
    <location>
        <begin position="330"/>
        <end position="342"/>
    </location>
</feature>
<feature type="region of interest" description="Disordered" evidence="1">
    <location>
        <begin position="236"/>
        <end position="344"/>
    </location>
</feature>
<evidence type="ECO:0000313" key="3">
    <source>
        <dbReference type="Proteomes" id="UP000245207"/>
    </source>
</evidence>
<feature type="compositionally biased region" description="Basic and acidic residues" evidence="1">
    <location>
        <begin position="419"/>
        <end position="429"/>
    </location>
</feature>
<dbReference type="PANTHER" id="PTHR34835">
    <property type="entry name" value="OS07G0283600 PROTEIN-RELATED"/>
    <property type="match status" value="1"/>
</dbReference>
<feature type="region of interest" description="Disordered" evidence="1">
    <location>
        <begin position="359"/>
        <end position="438"/>
    </location>
</feature>
<dbReference type="InterPro" id="IPR038765">
    <property type="entry name" value="Papain-like_cys_pep_sf"/>
</dbReference>
<dbReference type="Gene3D" id="3.40.395.10">
    <property type="entry name" value="Adenoviral Proteinase, Chain A"/>
    <property type="match status" value="1"/>
</dbReference>
<comment type="caution">
    <text evidence="2">The sequence shown here is derived from an EMBL/GenBank/DDBJ whole genome shotgun (WGS) entry which is preliminary data.</text>
</comment>
<sequence>MNLRLPTGNLQISPQTVRLVLGLPMGSRRLERNEDKEKRMINLKKNGRINTKMKTIANTLGACGNNSVVKTTVLENILEEDDVTEIDWCRYVYECARSSKEDWATRKKDRTEVVYYGPVTFLMLAYLQYTKFDAMNVPRRLPAFKSWNANLMISRETLELDRIKYFGMVDIIRGLNEQEQTAQKEMLEDKIEIILSEKELFEQTIVDTISMFGNDGRLNQYKERLNEIFRKPNGNFKGKSPLCSSSTESNGIKFATSDDEDDNNGDANAEYGEENGESMIIDDDEDDKHDATNDENGESKFDEGALGNGNGGSSSKKNEASGDNEGSSNLRDESARNNKLEDLTDEEFFEVFQDAEWKSFGNQKNVEEKHTEQTGVSSQKEKENEEAGPSSCKSREHSFEFTPEGSQPSFNLGFDTPEEESKPFKKTESDSDDEEKQSRCLQSPYLYKRVSTTEEITKDEILLARSIFCMQGEEAEQVFDDQHVGLMRMNVQSLAPGLKIESPVIDTFASILNYEEWKSEKEIKRHYLYTSMMDKQECMLTKIYKQYDEFAKIIAIQMEDDISKLQFDDVNLVFFPIIAHDHYYLIVFNIFKGASVIIDNSDSGGTYEGKYKENYDLVKGVFAKHWSTYEHPIADQLMNPKKQPTILNMSWRTKKEKIDCGLYTKMHMDHYNGKSGTTWET</sequence>
<reference evidence="2 3" key="1">
    <citation type="journal article" date="2018" name="Mol. Plant">
        <title>The genome of Artemisia annua provides insight into the evolution of Asteraceae family and artemisinin biosynthesis.</title>
        <authorList>
            <person name="Shen Q."/>
            <person name="Zhang L."/>
            <person name="Liao Z."/>
            <person name="Wang S."/>
            <person name="Yan T."/>
            <person name="Shi P."/>
            <person name="Liu M."/>
            <person name="Fu X."/>
            <person name="Pan Q."/>
            <person name="Wang Y."/>
            <person name="Lv Z."/>
            <person name="Lu X."/>
            <person name="Zhang F."/>
            <person name="Jiang W."/>
            <person name="Ma Y."/>
            <person name="Chen M."/>
            <person name="Hao X."/>
            <person name="Li L."/>
            <person name="Tang Y."/>
            <person name="Lv G."/>
            <person name="Zhou Y."/>
            <person name="Sun X."/>
            <person name="Brodelius P.E."/>
            <person name="Rose J.K.C."/>
            <person name="Tang K."/>
        </authorList>
    </citation>
    <scope>NUCLEOTIDE SEQUENCE [LARGE SCALE GENOMIC DNA]</scope>
    <source>
        <strain evidence="3">cv. Huhao1</strain>
        <tissue evidence="2">Leaf</tissue>
    </source>
</reference>
<dbReference type="EMBL" id="PKPP01005623">
    <property type="protein sequence ID" value="PWA59440.1"/>
    <property type="molecule type" value="Genomic_DNA"/>
</dbReference>
<dbReference type="AlphaFoldDB" id="A0A2U1MDV1"/>
<accession>A0A2U1MDV1</accession>
<dbReference type="Proteomes" id="UP000245207">
    <property type="component" value="Unassembled WGS sequence"/>
</dbReference>
<dbReference type="PANTHER" id="PTHR34835:SF90">
    <property type="entry name" value="AMINOTRANSFERASE-LIKE PLANT MOBILE DOMAIN-CONTAINING PROTEIN"/>
    <property type="match status" value="1"/>
</dbReference>
<keyword evidence="3" id="KW-1185">Reference proteome</keyword>
<evidence type="ECO:0000313" key="2">
    <source>
        <dbReference type="EMBL" id="PWA59440.1"/>
    </source>
</evidence>
<proteinExistence type="predicted"/>
<evidence type="ECO:0008006" key="4">
    <source>
        <dbReference type="Google" id="ProtNLM"/>
    </source>
</evidence>
<dbReference type="STRING" id="35608.A0A2U1MDV1"/>
<organism evidence="2 3">
    <name type="scientific">Artemisia annua</name>
    <name type="common">Sweet wormwood</name>
    <dbReference type="NCBI Taxonomy" id="35608"/>
    <lineage>
        <taxon>Eukaryota</taxon>
        <taxon>Viridiplantae</taxon>
        <taxon>Streptophyta</taxon>
        <taxon>Embryophyta</taxon>
        <taxon>Tracheophyta</taxon>
        <taxon>Spermatophyta</taxon>
        <taxon>Magnoliopsida</taxon>
        <taxon>eudicotyledons</taxon>
        <taxon>Gunneridae</taxon>
        <taxon>Pentapetalae</taxon>
        <taxon>asterids</taxon>
        <taxon>campanulids</taxon>
        <taxon>Asterales</taxon>
        <taxon>Asteraceae</taxon>
        <taxon>Asteroideae</taxon>
        <taxon>Anthemideae</taxon>
        <taxon>Artemisiinae</taxon>
        <taxon>Artemisia</taxon>
    </lineage>
</organism>
<name>A0A2U1MDV1_ARTAN</name>
<feature type="compositionally biased region" description="Acidic residues" evidence="1">
    <location>
        <begin position="271"/>
        <end position="287"/>
    </location>
</feature>
<dbReference type="SUPFAM" id="SSF54001">
    <property type="entry name" value="Cysteine proteinases"/>
    <property type="match status" value="1"/>
</dbReference>
<gene>
    <name evidence="2" type="ORF">CTI12_AA391600</name>
</gene>
<evidence type="ECO:0000256" key="1">
    <source>
        <dbReference type="SAM" id="MobiDB-lite"/>
    </source>
</evidence>
<feature type="compositionally biased region" description="Basic and acidic residues" evidence="1">
    <location>
        <begin position="288"/>
        <end position="303"/>
    </location>
</feature>
<protein>
    <recommendedName>
        <fullName evidence="4">Ulp1 protease family, C-terminal catalytic domain-containing protein</fullName>
    </recommendedName>
</protein>
<dbReference type="OrthoDB" id="1728300at2759"/>